<feature type="region of interest" description="Disordered" evidence="1">
    <location>
        <begin position="121"/>
        <end position="158"/>
    </location>
</feature>
<feature type="compositionally biased region" description="Polar residues" evidence="1">
    <location>
        <begin position="147"/>
        <end position="158"/>
    </location>
</feature>
<evidence type="ECO:0000256" key="1">
    <source>
        <dbReference type="SAM" id="MobiDB-lite"/>
    </source>
</evidence>
<sequence length="158" mass="17840">LLEAKLHIDDDDFEETDGHVYPVWNVTEAVYPSHQYHRAEDCGVRMRNMVVDETQFVVKDSRSSTSQESPLPNRARRYTLDTTATTSAANDNGSSTSPKSLPTTDYGDLHRKFLEVVPEMEAGITDNEFENEPSTAEKAEPTRQCMRHNTSASKMMEP</sequence>
<accession>A0A183EP51</accession>
<name>A0A183EP51_9BILA</name>
<feature type="compositionally biased region" description="Low complexity" evidence="1">
    <location>
        <begin position="80"/>
        <end position="97"/>
    </location>
</feature>
<feature type="region of interest" description="Disordered" evidence="1">
    <location>
        <begin position="58"/>
        <end position="106"/>
    </location>
</feature>
<evidence type="ECO:0000313" key="2">
    <source>
        <dbReference type="WBParaSite" id="GPUH_0002276901-mRNA-1"/>
    </source>
</evidence>
<reference evidence="2" key="1">
    <citation type="submission" date="2016-06" db="UniProtKB">
        <authorList>
            <consortium name="WormBaseParasite"/>
        </authorList>
    </citation>
    <scope>IDENTIFICATION</scope>
</reference>
<protein>
    <submittedName>
        <fullName evidence="2">Bestrophin homolog</fullName>
    </submittedName>
</protein>
<proteinExistence type="predicted"/>
<dbReference type="AlphaFoldDB" id="A0A183EP51"/>
<organism evidence="2">
    <name type="scientific">Gongylonema pulchrum</name>
    <dbReference type="NCBI Taxonomy" id="637853"/>
    <lineage>
        <taxon>Eukaryota</taxon>
        <taxon>Metazoa</taxon>
        <taxon>Ecdysozoa</taxon>
        <taxon>Nematoda</taxon>
        <taxon>Chromadorea</taxon>
        <taxon>Rhabditida</taxon>
        <taxon>Spirurina</taxon>
        <taxon>Spiruromorpha</taxon>
        <taxon>Spiruroidea</taxon>
        <taxon>Gongylonematidae</taxon>
        <taxon>Gongylonema</taxon>
    </lineage>
</organism>
<dbReference type="WBParaSite" id="GPUH_0002276901-mRNA-1">
    <property type="protein sequence ID" value="GPUH_0002276901-mRNA-1"/>
    <property type="gene ID" value="GPUH_0002276901"/>
</dbReference>